<dbReference type="EMBL" id="PFED01000025">
    <property type="protein sequence ID" value="PJE63235.1"/>
    <property type="molecule type" value="Genomic_DNA"/>
</dbReference>
<keyword evidence="4" id="KW-0472">Membrane</keyword>
<dbReference type="GO" id="GO:0031151">
    <property type="term" value="F:histone H3K79 methyltransferase activity"/>
    <property type="evidence" value="ECO:0007669"/>
    <property type="project" value="InterPro"/>
</dbReference>
<evidence type="ECO:0000313" key="6">
    <source>
        <dbReference type="EMBL" id="PJE63235.1"/>
    </source>
</evidence>
<dbReference type="GO" id="GO:0032259">
    <property type="term" value="P:methylation"/>
    <property type="evidence" value="ECO:0007669"/>
    <property type="project" value="UniProtKB-KW"/>
</dbReference>
<evidence type="ECO:0000256" key="2">
    <source>
        <dbReference type="ARBA" id="ARBA00022679"/>
    </source>
</evidence>
<dbReference type="InterPro" id="IPR026170">
    <property type="entry name" value="FAM173A/B"/>
</dbReference>
<dbReference type="CDD" id="cd02440">
    <property type="entry name" value="AdoMet_MTases"/>
    <property type="match status" value="1"/>
</dbReference>
<dbReference type="InterPro" id="IPR025789">
    <property type="entry name" value="DOT1_dom"/>
</dbReference>
<accession>A0A2M8KTJ1</accession>
<keyword evidence="4" id="KW-0812">Transmembrane</keyword>
<keyword evidence="3" id="KW-0949">S-adenosyl-L-methionine</keyword>
<feature type="transmembrane region" description="Helical" evidence="4">
    <location>
        <begin position="6"/>
        <end position="27"/>
    </location>
</feature>
<dbReference type="AlphaFoldDB" id="A0A2M8KTJ1"/>
<gene>
    <name evidence="6" type="ORF">COU88_00590</name>
</gene>
<evidence type="ECO:0000313" key="7">
    <source>
        <dbReference type="Proteomes" id="UP000229554"/>
    </source>
</evidence>
<proteinExistence type="predicted"/>
<evidence type="ECO:0000256" key="3">
    <source>
        <dbReference type="ARBA" id="ARBA00022691"/>
    </source>
</evidence>
<dbReference type="SUPFAM" id="SSF53335">
    <property type="entry name" value="S-adenosyl-L-methionine-dependent methyltransferases"/>
    <property type="match status" value="1"/>
</dbReference>
<dbReference type="Gene3D" id="3.40.50.150">
    <property type="entry name" value="Vaccinia Virus protein VP39"/>
    <property type="match status" value="1"/>
</dbReference>
<feature type="domain" description="DOT1" evidence="5">
    <location>
        <begin position="42"/>
        <end position="153"/>
    </location>
</feature>
<name>A0A2M8KTJ1_9BACT</name>
<protein>
    <recommendedName>
        <fullName evidence="5">DOT1 domain-containing protein</fullName>
    </recommendedName>
</protein>
<sequence>MGVTSFIAILLLAIILSFCIIFFYALIISQQIGVPFVPTRTKDLARIFSYVKLSTSDIFYDLGCGNGSVVFFAAEHFQAQCIGIELNKILYALCLFRKKHFEKTHTTQFFHEDLYATHLKQATVVYFFLYPEIVAQLTNRLLAECKKNTLIISHGFKIKGWSKKRVHTITKGYFKTYFYRV</sequence>
<keyword evidence="4" id="KW-1133">Transmembrane helix</keyword>
<keyword evidence="2" id="KW-0808">Transferase</keyword>
<evidence type="ECO:0000256" key="1">
    <source>
        <dbReference type="ARBA" id="ARBA00022603"/>
    </source>
</evidence>
<dbReference type="Proteomes" id="UP000229554">
    <property type="component" value="Unassembled WGS sequence"/>
</dbReference>
<comment type="caution">
    <text evidence="6">The sequence shown here is derived from an EMBL/GenBank/DDBJ whole genome shotgun (WGS) entry which is preliminary data.</text>
</comment>
<reference evidence="7" key="1">
    <citation type="submission" date="2017-09" db="EMBL/GenBank/DDBJ databases">
        <title>Depth-based differentiation of microbial function through sediment-hosted aquifers and enrichment of novel symbionts in the deep terrestrial subsurface.</title>
        <authorList>
            <person name="Probst A.J."/>
            <person name="Ladd B."/>
            <person name="Jarett J.K."/>
            <person name="Geller-Mcgrath D.E."/>
            <person name="Sieber C.M.K."/>
            <person name="Emerson J.B."/>
            <person name="Anantharaman K."/>
            <person name="Thomas B.C."/>
            <person name="Malmstrom R."/>
            <person name="Stieglmeier M."/>
            <person name="Klingl A."/>
            <person name="Woyke T."/>
            <person name="Ryan C.M."/>
            <person name="Banfield J.F."/>
        </authorList>
    </citation>
    <scope>NUCLEOTIDE SEQUENCE [LARGE SCALE GENOMIC DNA]</scope>
</reference>
<evidence type="ECO:0000259" key="5">
    <source>
        <dbReference type="Pfam" id="PF08123"/>
    </source>
</evidence>
<organism evidence="6 7">
    <name type="scientific">Candidatus Roizmanbacteria bacterium CG10_big_fil_rev_8_21_14_0_10_39_6</name>
    <dbReference type="NCBI Taxonomy" id="1974853"/>
    <lineage>
        <taxon>Bacteria</taxon>
        <taxon>Candidatus Roizmaniibacteriota</taxon>
    </lineage>
</organism>
<dbReference type="InterPro" id="IPR029063">
    <property type="entry name" value="SAM-dependent_MTases_sf"/>
</dbReference>
<dbReference type="PANTHER" id="PTHR13610:SF11">
    <property type="entry name" value="METHYLTRANSFERASE DOMAIN-CONTAINING PROTEIN"/>
    <property type="match status" value="1"/>
</dbReference>
<keyword evidence="1" id="KW-0489">Methyltransferase</keyword>
<dbReference type="Pfam" id="PF08123">
    <property type="entry name" value="DOT1"/>
    <property type="match status" value="1"/>
</dbReference>
<evidence type="ECO:0000256" key="4">
    <source>
        <dbReference type="SAM" id="Phobius"/>
    </source>
</evidence>
<dbReference type="PANTHER" id="PTHR13610">
    <property type="entry name" value="METHYLTRANSFERASE DOMAIN-CONTAINING PROTEIN"/>
    <property type="match status" value="1"/>
</dbReference>